<dbReference type="InterPro" id="IPR004513">
    <property type="entry name" value="FtsX"/>
</dbReference>
<dbReference type="RefSeq" id="WP_155167916.1">
    <property type="nucleotide sequence ID" value="NZ_WNCA01000006.1"/>
</dbReference>
<name>A0A6I3RY72_9BURK</name>
<evidence type="ECO:0000313" key="2">
    <source>
        <dbReference type="Proteomes" id="UP000462362"/>
    </source>
</evidence>
<evidence type="ECO:0000313" key="1">
    <source>
        <dbReference type="EMBL" id="MTU42549.1"/>
    </source>
</evidence>
<dbReference type="GO" id="GO:0051301">
    <property type="term" value="P:cell division"/>
    <property type="evidence" value="ECO:0007669"/>
    <property type="project" value="InterPro"/>
</dbReference>
<gene>
    <name evidence="1" type="ORF">GMD42_02705</name>
</gene>
<dbReference type="GO" id="GO:0016020">
    <property type="term" value="C:membrane"/>
    <property type="evidence" value="ECO:0007669"/>
    <property type="project" value="InterPro"/>
</dbReference>
<dbReference type="PANTHER" id="PTHR47755:SF1">
    <property type="entry name" value="CELL DIVISION PROTEIN FTSX"/>
    <property type="match status" value="1"/>
</dbReference>
<comment type="caution">
    <text evidence="1">The sequence shown here is derived from an EMBL/GenBank/DDBJ whole genome shotgun (WGS) entry which is preliminary data.</text>
</comment>
<accession>A0A6I3RY72</accession>
<sequence length="284" mass="31318">MITMRDRVRRPIQANLKRFIFVVVVFSLALCLLGQIALSLYCFYDSHRGVMGDEASVFLDPSLTDAQRKKAQEQIRALAPITELREIKPTDVLEKDILKLVGDRKKIPTILALQFPLDTRYIDIEGAVKAIEKVKGVEGVTANLDWIKKRHSLREAIALGMFAFGAPAVTLVCLLIFQNSLRLSAFLRSERELLLMLGASDWAVRGPQMIAAALSSLLGCIIGGVLLLATTLTSVPLLEEAFELTLMPHWSVFAAVYLSVSLATILLSVIVSYFIAGATSPRTF</sequence>
<protein>
    <submittedName>
        <fullName evidence="1">ABC transporter permease</fullName>
    </submittedName>
</protein>
<dbReference type="PANTHER" id="PTHR47755">
    <property type="entry name" value="CELL DIVISION PROTEIN FTSX"/>
    <property type="match status" value="1"/>
</dbReference>
<dbReference type="Proteomes" id="UP000462362">
    <property type="component" value="Unassembled WGS sequence"/>
</dbReference>
<dbReference type="EMBL" id="WNCL01000005">
    <property type="protein sequence ID" value="MTU42549.1"/>
    <property type="molecule type" value="Genomic_DNA"/>
</dbReference>
<organism evidence="1 2">
    <name type="scientific">Parasutterella excrementihominis</name>
    <dbReference type="NCBI Taxonomy" id="487175"/>
    <lineage>
        <taxon>Bacteria</taxon>
        <taxon>Pseudomonadati</taxon>
        <taxon>Pseudomonadota</taxon>
        <taxon>Betaproteobacteria</taxon>
        <taxon>Burkholderiales</taxon>
        <taxon>Sutterellaceae</taxon>
        <taxon>Parasutterella</taxon>
    </lineage>
</organism>
<dbReference type="AlphaFoldDB" id="A0A6I3RY72"/>
<proteinExistence type="predicted"/>
<reference evidence="1 2" key="1">
    <citation type="journal article" date="2019" name="Nat. Med.">
        <title>A library of human gut bacterial isolates paired with longitudinal multiomics data enables mechanistic microbiome research.</title>
        <authorList>
            <person name="Poyet M."/>
            <person name="Groussin M."/>
            <person name="Gibbons S.M."/>
            <person name="Avila-Pacheco J."/>
            <person name="Jiang X."/>
            <person name="Kearney S.M."/>
            <person name="Perrotta A.R."/>
            <person name="Berdy B."/>
            <person name="Zhao S."/>
            <person name="Lieberman T.D."/>
            <person name="Swanson P.K."/>
            <person name="Smith M."/>
            <person name="Roesemann S."/>
            <person name="Alexander J.E."/>
            <person name="Rich S.A."/>
            <person name="Livny J."/>
            <person name="Vlamakis H."/>
            <person name="Clish C."/>
            <person name="Bullock K."/>
            <person name="Deik A."/>
            <person name="Scott J."/>
            <person name="Pierce K.A."/>
            <person name="Xavier R.J."/>
            <person name="Alm E.J."/>
        </authorList>
    </citation>
    <scope>NUCLEOTIDE SEQUENCE [LARGE SCALE GENOMIC DNA]</scope>
    <source>
        <strain evidence="1 2">BIOML-A2</strain>
    </source>
</reference>